<dbReference type="OrthoDB" id="409395at2759"/>
<keyword evidence="1" id="KW-0547">Nucleotide-binding</keyword>
<dbReference type="GO" id="GO:0005524">
    <property type="term" value="F:ATP binding"/>
    <property type="evidence" value="ECO:0007669"/>
    <property type="project" value="UniProtKB-KW"/>
</dbReference>
<dbReference type="AlphaFoldDB" id="A0A7J7JXK5"/>
<dbReference type="InterPro" id="IPR036921">
    <property type="entry name" value="PurM-like_N_sf"/>
</dbReference>
<dbReference type="PANTHER" id="PTHR10256:SF0">
    <property type="entry name" value="INACTIVE SELENIDE, WATER DIKINASE-LIKE PROTEIN-RELATED"/>
    <property type="match status" value="1"/>
</dbReference>
<evidence type="ECO:0000256" key="1">
    <source>
        <dbReference type="ARBA" id="ARBA00022741"/>
    </source>
</evidence>
<evidence type="ECO:0000256" key="2">
    <source>
        <dbReference type="ARBA" id="ARBA00022840"/>
    </source>
</evidence>
<keyword evidence="2" id="KW-0067">ATP-binding</keyword>
<feature type="domain" description="PurM-like N-terminal" evidence="3">
    <location>
        <begin position="90"/>
        <end position="195"/>
    </location>
</feature>
<accession>A0A7J7JXK5</accession>
<dbReference type="GO" id="GO:0004756">
    <property type="term" value="F:selenide, water dikinase activity"/>
    <property type="evidence" value="ECO:0007669"/>
    <property type="project" value="TreeGrafter"/>
</dbReference>
<dbReference type="PANTHER" id="PTHR10256">
    <property type="entry name" value="SELENIDE, WATER DIKINASE"/>
    <property type="match status" value="1"/>
</dbReference>
<dbReference type="Pfam" id="PF00586">
    <property type="entry name" value="AIRS"/>
    <property type="match status" value="1"/>
</dbReference>
<dbReference type="InterPro" id="IPR004536">
    <property type="entry name" value="SPS/SelD"/>
</dbReference>
<dbReference type="GO" id="GO:0016260">
    <property type="term" value="P:selenocysteine biosynthetic process"/>
    <property type="evidence" value="ECO:0007669"/>
    <property type="project" value="TreeGrafter"/>
</dbReference>
<sequence length="230" mass="25207">MENTQFRRPFDPAALDLESSFRLTKYSDLKGCGCKVPQAVLGKLLGDIFTETVFESQQNQDANQGYQQLFNIGQGQPPRVQRIGAAGLTDCSVISLKQEGLCMLQSADYLYPLIDDPYMMGMIACASVLSDLYATGVTDCDSIQMLLGISSRITQKERDIIAPLMIRGFRDAAEVAGCAVRGGQTVVNPWMLLGGIATTVVPRNIIVIHDGHTMPWLKMCWCSPNLLAHT</sequence>
<protein>
    <recommendedName>
        <fullName evidence="3">PurM-like N-terminal domain-containing protein</fullName>
    </recommendedName>
</protein>
<dbReference type="GO" id="GO:0005737">
    <property type="term" value="C:cytoplasm"/>
    <property type="evidence" value="ECO:0007669"/>
    <property type="project" value="TreeGrafter"/>
</dbReference>
<comment type="caution">
    <text evidence="4">The sequence shown here is derived from an EMBL/GenBank/DDBJ whole genome shotgun (WGS) entry which is preliminary data.</text>
</comment>
<dbReference type="EMBL" id="VXIV02001680">
    <property type="protein sequence ID" value="KAF6030707.1"/>
    <property type="molecule type" value="Genomic_DNA"/>
</dbReference>
<dbReference type="InterPro" id="IPR016188">
    <property type="entry name" value="PurM-like_N"/>
</dbReference>
<dbReference type="Proteomes" id="UP000593567">
    <property type="component" value="Unassembled WGS sequence"/>
</dbReference>
<reference evidence="4" key="1">
    <citation type="submission" date="2020-06" db="EMBL/GenBank/DDBJ databases">
        <title>Draft genome of Bugula neritina, a colonial animal packing powerful symbionts and potential medicines.</title>
        <authorList>
            <person name="Rayko M."/>
        </authorList>
    </citation>
    <scope>NUCLEOTIDE SEQUENCE [LARGE SCALE GENOMIC DNA]</scope>
    <source>
        <strain evidence="4">Kwan_BN1</strain>
    </source>
</reference>
<evidence type="ECO:0000313" key="4">
    <source>
        <dbReference type="EMBL" id="KAF6030707.1"/>
    </source>
</evidence>
<gene>
    <name evidence="4" type="ORF">EB796_011006</name>
</gene>
<evidence type="ECO:0000259" key="3">
    <source>
        <dbReference type="Pfam" id="PF00586"/>
    </source>
</evidence>
<proteinExistence type="predicted"/>
<evidence type="ECO:0000313" key="5">
    <source>
        <dbReference type="Proteomes" id="UP000593567"/>
    </source>
</evidence>
<dbReference type="Gene3D" id="3.30.1330.10">
    <property type="entry name" value="PurM-like, N-terminal domain"/>
    <property type="match status" value="1"/>
</dbReference>
<dbReference type="SUPFAM" id="SSF55326">
    <property type="entry name" value="PurM N-terminal domain-like"/>
    <property type="match status" value="1"/>
</dbReference>
<keyword evidence="5" id="KW-1185">Reference proteome</keyword>
<name>A0A7J7JXK5_BUGNE</name>
<organism evidence="4 5">
    <name type="scientific">Bugula neritina</name>
    <name type="common">Brown bryozoan</name>
    <name type="synonym">Sertularia neritina</name>
    <dbReference type="NCBI Taxonomy" id="10212"/>
    <lineage>
        <taxon>Eukaryota</taxon>
        <taxon>Metazoa</taxon>
        <taxon>Spiralia</taxon>
        <taxon>Lophotrochozoa</taxon>
        <taxon>Bryozoa</taxon>
        <taxon>Gymnolaemata</taxon>
        <taxon>Cheilostomatida</taxon>
        <taxon>Flustrina</taxon>
        <taxon>Buguloidea</taxon>
        <taxon>Bugulidae</taxon>
        <taxon>Bugula</taxon>
    </lineage>
</organism>